<evidence type="ECO:0000313" key="1">
    <source>
        <dbReference type="EMBL" id="PBK91171.1"/>
    </source>
</evidence>
<reference evidence="2" key="1">
    <citation type="journal article" date="2017" name="Nat. Ecol. Evol.">
        <title>Genome expansion and lineage-specific genetic innovations in the forest pathogenic fungi Armillaria.</title>
        <authorList>
            <person name="Sipos G."/>
            <person name="Prasanna A.N."/>
            <person name="Walter M.C."/>
            <person name="O'Connor E."/>
            <person name="Balint B."/>
            <person name="Krizsan K."/>
            <person name="Kiss B."/>
            <person name="Hess J."/>
            <person name="Varga T."/>
            <person name="Slot J."/>
            <person name="Riley R."/>
            <person name="Boka B."/>
            <person name="Rigling D."/>
            <person name="Barry K."/>
            <person name="Lee J."/>
            <person name="Mihaltcheva S."/>
            <person name="LaButti K."/>
            <person name="Lipzen A."/>
            <person name="Waldron R."/>
            <person name="Moloney N.M."/>
            <person name="Sperisen C."/>
            <person name="Kredics L."/>
            <person name="Vagvoelgyi C."/>
            <person name="Patrignani A."/>
            <person name="Fitzpatrick D."/>
            <person name="Nagy I."/>
            <person name="Doyle S."/>
            <person name="Anderson J.B."/>
            <person name="Grigoriev I.V."/>
            <person name="Gueldener U."/>
            <person name="Muensterkoetter M."/>
            <person name="Nagy L.G."/>
        </authorList>
    </citation>
    <scope>NUCLEOTIDE SEQUENCE [LARGE SCALE GENOMIC DNA]</scope>
    <source>
        <strain evidence="2">Ar21-2</strain>
    </source>
</reference>
<name>A0A2H3D7G3_ARMGA</name>
<dbReference type="InParanoid" id="A0A2H3D7G3"/>
<keyword evidence="2" id="KW-1185">Reference proteome</keyword>
<gene>
    <name evidence="1" type="ORF">ARMGADRAFT_218475</name>
</gene>
<dbReference type="EMBL" id="KZ293662">
    <property type="protein sequence ID" value="PBK91171.1"/>
    <property type="molecule type" value="Genomic_DNA"/>
</dbReference>
<organism evidence="1 2">
    <name type="scientific">Armillaria gallica</name>
    <name type="common">Bulbous honey fungus</name>
    <name type="synonym">Armillaria bulbosa</name>
    <dbReference type="NCBI Taxonomy" id="47427"/>
    <lineage>
        <taxon>Eukaryota</taxon>
        <taxon>Fungi</taxon>
        <taxon>Dikarya</taxon>
        <taxon>Basidiomycota</taxon>
        <taxon>Agaricomycotina</taxon>
        <taxon>Agaricomycetes</taxon>
        <taxon>Agaricomycetidae</taxon>
        <taxon>Agaricales</taxon>
        <taxon>Marasmiineae</taxon>
        <taxon>Physalacriaceae</taxon>
        <taxon>Armillaria</taxon>
    </lineage>
</organism>
<protein>
    <submittedName>
        <fullName evidence="1">Uncharacterized protein</fullName>
    </submittedName>
</protein>
<accession>A0A2H3D7G3</accession>
<dbReference type="Proteomes" id="UP000217790">
    <property type="component" value="Unassembled WGS sequence"/>
</dbReference>
<sequence>MCSADALVWIASYDLITIRLANNRKLRGPRLAVDYTKWHSTDSRVHVFSPHASINGFLWSVVLTLTVLELQDGSSLTGRCLIWQQFPPCYVLSMMPGLVFAISYRHCVMYLITGGRSIQQFSSSIWNHHSIARAYT</sequence>
<evidence type="ECO:0000313" key="2">
    <source>
        <dbReference type="Proteomes" id="UP000217790"/>
    </source>
</evidence>
<proteinExistence type="predicted"/>
<dbReference type="AlphaFoldDB" id="A0A2H3D7G3"/>